<dbReference type="Proteomes" id="UP000639010">
    <property type="component" value="Unassembled WGS sequence"/>
</dbReference>
<reference evidence="1 2" key="1">
    <citation type="submission" date="2020-10" db="EMBL/GenBank/DDBJ databases">
        <title>Genomic Encyclopedia of Type Strains, Phase IV (KMG-IV): sequencing the most valuable type-strain genomes for metagenomic binning, comparative biology and taxonomic classification.</title>
        <authorList>
            <person name="Goeker M."/>
        </authorList>
    </citation>
    <scope>NUCLEOTIDE SEQUENCE [LARGE SCALE GENOMIC DNA]</scope>
    <source>
        <strain evidence="1 2">DSM 4194</strain>
    </source>
</reference>
<dbReference type="EMBL" id="JADBGG010000026">
    <property type="protein sequence ID" value="MBE1426410.1"/>
    <property type="molecule type" value="Genomic_DNA"/>
</dbReference>
<name>A0ABR9H6U5_9BACT</name>
<keyword evidence="2" id="KW-1185">Reference proteome</keyword>
<evidence type="ECO:0008006" key="3">
    <source>
        <dbReference type="Google" id="ProtNLM"/>
    </source>
</evidence>
<protein>
    <recommendedName>
        <fullName evidence="3">Glycosyltransferase family 1 protein</fullName>
    </recommendedName>
</protein>
<evidence type="ECO:0000313" key="1">
    <source>
        <dbReference type="EMBL" id="MBE1426410.1"/>
    </source>
</evidence>
<sequence>MRILMIAINDPAGTAIEFTKAINAYTEHSCRLITKEIRYNFMFEKDLHLPWLDEAGWAEVEELLRTSDVFHFHMTADEDIELGPFRPRDFMKGKIIVHHHHGHPDFRGNPEKYRQKYKERGRRNLLVSTPDLLKLLPEATWQPNLVPVNNPLYTPLENKPEEPIIICHSPTRKDLKNTEEFILATKELMIISSIPVEMRIIENTPHKECLRLKRESHILFDHLQGYYGISSLEGLSQGLTVIANLDDWNKSHIREYFETDALPWIDCKPENICNILLNTTNAYKKMKRYSESRKFMSEIWNEKKVINILFQTIGEKN</sequence>
<accession>A0ABR9H6U5</accession>
<comment type="caution">
    <text evidence="1">The sequence shown here is derived from an EMBL/GenBank/DDBJ whole genome shotgun (WGS) entry which is preliminary data.</text>
</comment>
<proteinExistence type="predicted"/>
<gene>
    <name evidence="1" type="ORF">H4684_003075</name>
</gene>
<dbReference type="RefSeq" id="WP_192624410.1">
    <property type="nucleotide sequence ID" value="NZ_JADBGG010000026.1"/>
</dbReference>
<evidence type="ECO:0000313" key="2">
    <source>
        <dbReference type="Proteomes" id="UP000639010"/>
    </source>
</evidence>
<organism evidence="1 2">
    <name type="scientific">Desulfomicrobium macestii</name>
    <dbReference type="NCBI Taxonomy" id="90731"/>
    <lineage>
        <taxon>Bacteria</taxon>
        <taxon>Pseudomonadati</taxon>
        <taxon>Thermodesulfobacteriota</taxon>
        <taxon>Desulfovibrionia</taxon>
        <taxon>Desulfovibrionales</taxon>
        <taxon>Desulfomicrobiaceae</taxon>
        <taxon>Desulfomicrobium</taxon>
    </lineage>
</organism>